<dbReference type="Proteomes" id="UP000789525">
    <property type="component" value="Unassembled WGS sequence"/>
</dbReference>
<keyword evidence="2" id="KW-1185">Reference proteome</keyword>
<feature type="non-terminal residue" evidence="1">
    <location>
        <position position="216"/>
    </location>
</feature>
<comment type="caution">
    <text evidence="1">The sequence shown here is derived from an EMBL/GenBank/DDBJ whole genome shotgun (WGS) entry which is preliminary data.</text>
</comment>
<organism evidence="1 2">
    <name type="scientific">Acaulospora colombiana</name>
    <dbReference type="NCBI Taxonomy" id="27376"/>
    <lineage>
        <taxon>Eukaryota</taxon>
        <taxon>Fungi</taxon>
        <taxon>Fungi incertae sedis</taxon>
        <taxon>Mucoromycota</taxon>
        <taxon>Glomeromycotina</taxon>
        <taxon>Glomeromycetes</taxon>
        <taxon>Diversisporales</taxon>
        <taxon>Acaulosporaceae</taxon>
        <taxon>Acaulospora</taxon>
    </lineage>
</organism>
<gene>
    <name evidence="1" type="ORF">ACOLOM_LOCUS11777</name>
</gene>
<name>A0ACA9Q182_9GLOM</name>
<proteinExistence type="predicted"/>
<evidence type="ECO:0000313" key="2">
    <source>
        <dbReference type="Proteomes" id="UP000789525"/>
    </source>
</evidence>
<evidence type="ECO:0000313" key="1">
    <source>
        <dbReference type="EMBL" id="CAG8733463.1"/>
    </source>
</evidence>
<protein>
    <submittedName>
        <fullName evidence="1">4097_t:CDS:1</fullName>
    </submittedName>
</protein>
<dbReference type="EMBL" id="CAJVPT010043998">
    <property type="protein sequence ID" value="CAG8733463.1"/>
    <property type="molecule type" value="Genomic_DNA"/>
</dbReference>
<accession>A0ACA9Q182</accession>
<sequence length="216" mass="24576">MLRLRPALRVSCRRIPIRTIATESRPYVPPKAEKLVAPLTEGLAVPDSPTFFSGRSAFLDNVYRLEKELNRFTFMMHDAHIVPLPKAAQHNVGHVQGYWRDIEGMHQILGKNIKETQYRRLLSLLTQLNKLRHVAGLCGKNEIATMIAEVIRPYEKTNKAILEAQRTGRKKPIPDEYGRAYALGRRKTSSARVWAIKIQPESLLEASDRRTVPTAS</sequence>
<reference evidence="1" key="1">
    <citation type="submission" date="2021-06" db="EMBL/GenBank/DDBJ databases">
        <authorList>
            <person name="Kallberg Y."/>
            <person name="Tangrot J."/>
            <person name="Rosling A."/>
        </authorList>
    </citation>
    <scope>NUCLEOTIDE SEQUENCE</scope>
    <source>
        <strain evidence="1">CL356</strain>
    </source>
</reference>